<comment type="subcellular location">
    <subcellularLocation>
        <location evidence="1">Membrane</location>
        <topology evidence="1">Multi-pass membrane protein</topology>
    </subcellularLocation>
</comment>
<feature type="transmembrane region" description="Helical" evidence="6">
    <location>
        <begin position="150"/>
        <end position="168"/>
    </location>
</feature>
<dbReference type="EMBL" id="JBHUHT010000003">
    <property type="protein sequence ID" value="MFD2094454.1"/>
    <property type="molecule type" value="Genomic_DNA"/>
</dbReference>
<proteinExistence type="inferred from homology"/>
<dbReference type="PANTHER" id="PTHR32322:SF2">
    <property type="entry name" value="EAMA DOMAIN-CONTAINING PROTEIN"/>
    <property type="match status" value="1"/>
</dbReference>
<organism evidence="8 9">
    <name type="scientific">Corallincola platygyrae</name>
    <dbReference type="NCBI Taxonomy" id="1193278"/>
    <lineage>
        <taxon>Bacteria</taxon>
        <taxon>Pseudomonadati</taxon>
        <taxon>Pseudomonadota</taxon>
        <taxon>Gammaproteobacteria</taxon>
        <taxon>Alteromonadales</taxon>
        <taxon>Psychromonadaceae</taxon>
        <taxon>Corallincola</taxon>
    </lineage>
</organism>
<gene>
    <name evidence="8" type="ORF">ACFSJ3_00525</name>
</gene>
<dbReference type="Proteomes" id="UP001597380">
    <property type="component" value="Unassembled WGS sequence"/>
</dbReference>
<keyword evidence="5 6" id="KW-0472">Membrane</keyword>
<evidence type="ECO:0000256" key="2">
    <source>
        <dbReference type="ARBA" id="ARBA00007362"/>
    </source>
</evidence>
<evidence type="ECO:0000313" key="9">
    <source>
        <dbReference type="Proteomes" id="UP001597380"/>
    </source>
</evidence>
<feature type="transmembrane region" description="Helical" evidence="6">
    <location>
        <begin position="34"/>
        <end position="52"/>
    </location>
</feature>
<feature type="domain" description="EamA" evidence="7">
    <location>
        <begin position="151"/>
        <end position="282"/>
    </location>
</feature>
<evidence type="ECO:0000313" key="8">
    <source>
        <dbReference type="EMBL" id="MFD2094454.1"/>
    </source>
</evidence>
<feature type="domain" description="EamA" evidence="7">
    <location>
        <begin position="8"/>
        <end position="137"/>
    </location>
</feature>
<comment type="caution">
    <text evidence="8">The sequence shown here is derived from an EMBL/GenBank/DDBJ whole genome shotgun (WGS) entry which is preliminary data.</text>
</comment>
<keyword evidence="4 6" id="KW-1133">Transmembrane helix</keyword>
<feature type="transmembrane region" description="Helical" evidence="6">
    <location>
        <begin position="180"/>
        <end position="201"/>
    </location>
</feature>
<dbReference type="Pfam" id="PF00892">
    <property type="entry name" value="EamA"/>
    <property type="match status" value="2"/>
</dbReference>
<protein>
    <submittedName>
        <fullName evidence="8">DMT family transporter</fullName>
    </submittedName>
</protein>
<evidence type="ECO:0000256" key="3">
    <source>
        <dbReference type="ARBA" id="ARBA00022692"/>
    </source>
</evidence>
<feature type="transmembrane region" description="Helical" evidence="6">
    <location>
        <begin position="121"/>
        <end position="138"/>
    </location>
</feature>
<dbReference type="InterPro" id="IPR050638">
    <property type="entry name" value="AA-Vitamin_Transporters"/>
</dbReference>
<evidence type="ECO:0000256" key="4">
    <source>
        <dbReference type="ARBA" id="ARBA00022989"/>
    </source>
</evidence>
<dbReference type="InterPro" id="IPR000620">
    <property type="entry name" value="EamA_dom"/>
</dbReference>
<feature type="transmembrane region" description="Helical" evidence="6">
    <location>
        <begin position="267"/>
        <end position="285"/>
    </location>
</feature>
<dbReference type="InterPro" id="IPR037185">
    <property type="entry name" value="EmrE-like"/>
</dbReference>
<feature type="transmembrane region" description="Helical" evidence="6">
    <location>
        <begin position="207"/>
        <end position="230"/>
    </location>
</feature>
<accession>A0ABW4XI47</accession>
<reference evidence="9" key="1">
    <citation type="journal article" date="2019" name="Int. J. Syst. Evol. Microbiol.">
        <title>The Global Catalogue of Microorganisms (GCM) 10K type strain sequencing project: providing services to taxonomists for standard genome sequencing and annotation.</title>
        <authorList>
            <consortium name="The Broad Institute Genomics Platform"/>
            <consortium name="The Broad Institute Genome Sequencing Center for Infectious Disease"/>
            <person name="Wu L."/>
            <person name="Ma J."/>
        </authorList>
    </citation>
    <scope>NUCLEOTIDE SEQUENCE [LARGE SCALE GENOMIC DNA]</scope>
    <source>
        <strain evidence="9">CGMCC 1.10992</strain>
    </source>
</reference>
<dbReference type="RefSeq" id="WP_345337709.1">
    <property type="nucleotide sequence ID" value="NZ_BAABLI010000003.1"/>
</dbReference>
<name>A0ABW4XI47_9GAMM</name>
<dbReference type="PANTHER" id="PTHR32322">
    <property type="entry name" value="INNER MEMBRANE TRANSPORTER"/>
    <property type="match status" value="1"/>
</dbReference>
<evidence type="ECO:0000256" key="6">
    <source>
        <dbReference type="SAM" id="Phobius"/>
    </source>
</evidence>
<feature type="transmembrane region" description="Helical" evidence="6">
    <location>
        <begin position="7"/>
        <end position="28"/>
    </location>
</feature>
<feature type="transmembrane region" description="Helical" evidence="6">
    <location>
        <begin position="94"/>
        <end position="114"/>
    </location>
</feature>
<keyword evidence="3 6" id="KW-0812">Transmembrane</keyword>
<dbReference type="SUPFAM" id="SSF103481">
    <property type="entry name" value="Multidrug resistance efflux transporter EmrE"/>
    <property type="match status" value="2"/>
</dbReference>
<evidence type="ECO:0000256" key="5">
    <source>
        <dbReference type="ARBA" id="ARBA00023136"/>
    </source>
</evidence>
<evidence type="ECO:0000259" key="7">
    <source>
        <dbReference type="Pfam" id="PF00892"/>
    </source>
</evidence>
<comment type="similarity">
    <text evidence="2">Belongs to the EamA transporter family.</text>
</comment>
<keyword evidence="9" id="KW-1185">Reference proteome</keyword>
<dbReference type="Gene3D" id="1.10.3730.20">
    <property type="match status" value="1"/>
</dbReference>
<feature type="transmembrane region" description="Helical" evidence="6">
    <location>
        <begin position="64"/>
        <end position="82"/>
    </location>
</feature>
<feature type="transmembrane region" description="Helical" evidence="6">
    <location>
        <begin position="242"/>
        <end position="261"/>
    </location>
</feature>
<sequence>MQQRLPTIALIIAMLLWGSSFIALKYAIGEMHPVWVIFGRMLLASLCFLLMFKAVKQFKYQAGDWKRLAVMSLCEPCLYFVLEGEAMRHTSAAQAGMITALLPLMVAVLAWFSVGEKVSRKMLSGFMVAIIGVVWLTLAGESDSHAPNALWGNFLEFLAMICAAVYSINLKHLSARYPAITLTAFQAFCGAIFFAPMLMWVPVPEQVSNIALLSIVYLGVVVTLGAYLLYNYAISKVKVTAAAGYVNLIPVFSLLFAYILLGERLNSQQWVAAGLIILGVLISQWRSQSRDDDSDQTVLENGDAVLAVKG</sequence>
<evidence type="ECO:0000256" key="1">
    <source>
        <dbReference type="ARBA" id="ARBA00004141"/>
    </source>
</evidence>